<sequence length="91" mass="10629">MTRRKKNNQNIEVGNLIYEYRKKLTDIPKSRQGFIDDRSAKFFNNEEWISEKTLGNYETGQNIPSLENLKKLSVALEVDTLELIAEILKLI</sequence>
<dbReference type="Pfam" id="PF01381">
    <property type="entry name" value="HTH_3"/>
    <property type="match status" value="1"/>
</dbReference>
<proteinExistence type="predicted"/>
<accession>A0A4P6LWG1</accession>
<dbReference type="KEGG" id="bpro:PMF13cell1_01663"/>
<evidence type="ECO:0000313" key="2">
    <source>
        <dbReference type="EMBL" id="QBE96125.1"/>
    </source>
</evidence>
<gene>
    <name evidence="2" type="ORF">PMF13cell1_01663</name>
</gene>
<dbReference type="RefSeq" id="WP_115624449.1">
    <property type="nucleotide sequence ID" value="NZ_AP031439.1"/>
</dbReference>
<dbReference type="InterPro" id="IPR001387">
    <property type="entry name" value="Cro/C1-type_HTH"/>
</dbReference>
<dbReference type="AlphaFoldDB" id="A0A4P6LWG1"/>
<dbReference type="EMBL" id="CP035945">
    <property type="protein sequence ID" value="QBE96125.1"/>
    <property type="molecule type" value="Genomic_DNA"/>
</dbReference>
<dbReference type="SUPFAM" id="SSF47413">
    <property type="entry name" value="lambda repressor-like DNA-binding domains"/>
    <property type="match status" value="1"/>
</dbReference>
<dbReference type="CDD" id="cd00093">
    <property type="entry name" value="HTH_XRE"/>
    <property type="match status" value="1"/>
</dbReference>
<dbReference type="GO" id="GO:0003677">
    <property type="term" value="F:DNA binding"/>
    <property type="evidence" value="ECO:0007669"/>
    <property type="project" value="InterPro"/>
</dbReference>
<organism evidence="2 3">
    <name type="scientific">Blautia producta</name>
    <dbReference type="NCBI Taxonomy" id="33035"/>
    <lineage>
        <taxon>Bacteria</taxon>
        <taxon>Bacillati</taxon>
        <taxon>Bacillota</taxon>
        <taxon>Clostridia</taxon>
        <taxon>Lachnospirales</taxon>
        <taxon>Lachnospiraceae</taxon>
        <taxon>Blautia</taxon>
    </lineage>
</organism>
<dbReference type="Gene3D" id="1.10.260.40">
    <property type="entry name" value="lambda repressor-like DNA-binding domains"/>
    <property type="match status" value="1"/>
</dbReference>
<evidence type="ECO:0000313" key="3">
    <source>
        <dbReference type="Proteomes" id="UP000289794"/>
    </source>
</evidence>
<name>A0A4P6LWG1_9FIRM</name>
<feature type="domain" description="HTH cro/C1-type" evidence="1">
    <location>
        <begin position="49"/>
        <end position="83"/>
    </location>
</feature>
<dbReference type="PROSITE" id="PS50943">
    <property type="entry name" value="HTH_CROC1"/>
    <property type="match status" value="1"/>
</dbReference>
<dbReference type="InterPro" id="IPR010982">
    <property type="entry name" value="Lambda_DNA-bd_dom_sf"/>
</dbReference>
<dbReference type="Proteomes" id="UP000289794">
    <property type="component" value="Chromosome"/>
</dbReference>
<protein>
    <recommendedName>
        <fullName evidence="1">HTH cro/C1-type domain-containing protein</fullName>
    </recommendedName>
</protein>
<evidence type="ECO:0000259" key="1">
    <source>
        <dbReference type="PROSITE" id="PS50943"/>
    </source>
</evidence>
<reference evidence="2 3" key="1">
    <citation type="submission" date="2019-01" db="EMBL/GenBank/DDBJ databases">
        <title>PMF-metabolizing Aryl O-demethylase.</title>
        <authorList>
            <person name="Kim M."/>
        </authorList>
    </citation>
    <scope>NUCLEOTIDE SEQUENCE [LARGE SCALE GENOMIC DNA]</scope>
    <source>
        <strain evidence="2 3">PMF1</strain>
    </source>
</reference>